<keyword evidence="2" id="KW-1185">Reference proteome</keyword>
<accession>A0A136J2X7</accession>
<organism evidence="1 2">
    <name type="scientific">Microdochium bolleyi</name>
    <dbReference type="NCBI Taxonomy" id="196109"/>
    <lineage>
        <taxon>Eukaryota</taxon>
        <taxon>Fungi</taxon>
        <taxon>Dikarya</taxon>
        <taxon>Ascomycota</taxon>
        <taxon>Pezizomycotina</taxon>
        <taxon>Sordariomycetes</taxon>
        <taxon>Xylariomycetidae</taxon>
        <taxon>Xylariales</taxon>
        <taxon>Microdochiaceae</taxon>
        <taxon>Microdochium</taxon>
    </lineage>
</organism>
<dbReference type="InParanoid" id="A0A136J2X7"/>
<proteinExistence type="predicted"/>
<evidence type="ECO:0000313" key="2">
    <source>
        <dbReference type="Proteomes" id="UP000070501"/>
    </source>
</evidence>
<protein>
    <submittedName>
        <fullName evidence="1">Uncharacterized protein</fullName>
    </submittedName>
</protein>
<dbReference type="EMBL" id="KQ964250">
    <property type="protein sequence ID" value="KXJ91598.1"/>
    <property type="molecule type" value="Genomic_DNA"/>
</dbReference>
<name>A0A136J2X7_9PEZI</name>
<evidence type="ECO:0000313" key="1">
    <source>
        <dbReference type="EMBL" id="KXJ91598.1"/>
    </source>
</evidence>
<gene>
    <name evidence="1" type="ORF">Micbo1qcDRAFT_66468</name>
</gene>
<dbReference type="Proteomes" id="UP000070501">
    <property type="component" value="Unassembled WGS sequence"/>
</dbReference>
<reference evidence="2" key="1">
    <citation type="submission" date="2016-02" db="EMBL/GenBank/DDBJ databases">
        <title>Draft genome sequence of Microdochium bolleyi, a fungal endophyte of beachgrass.</title>
        <authorList>
            <consortium name="DOE Joint Genome Institute"/>
            <person name="David A.S."/>
            <person name="May G."/>
            <person name="Haridas S."/>
            <person name="Lim J."/>
            <person name="Wang M."/>
            <person name="Labutti K."/>
            <person name="Lipzen A."/>
            <person name="Barry K."/>
            <person name="Grigoriev I.V."/>
        </authorList>
    </citation>
    <scope>NUCLEOTIDE SEQUENCE [LARGE SCALE GENOMIC DNA]</scope>
    <source>
        <strain evidence="2">J235TASD1</strain>
    </source>
</reference>
<sequence length="71" mass="7738">MFPLASLLVALDLASNVLSGTHFASFLLFPLIGLFSCKALAVPVSLCHFHIDWFTLTPPNNTAKEAQITHK</sequence>
<dbReference type="AlphaFoldDB" id="A0A136J2X7"/>